<evidence type="ECO:0000256" key="4">
    <source>
        <dbReference type="ARBA" id="ARBA00047960"/>
    </source>
</evidence>
<gene>
    <name evidence="8" type="ORF">CBOVIS_LOCUS6728</name>
</gene>
<dbReference type="InterPro" id="IPR036249">
    <property type="entry name" value="Thioredoxin-like_sf"/>
</dbReference>
<dbReference type="Gene3D" id="1.20.1050.10">
    <property type="match status" value="1"/>
</dbReference>
<dbReference type="PROSITE" id="PS50405">
    <property type="entry name" value="GST_CTER"/>
    <property type="match status" value="1"/>
</dbReference>
<dbReference type="PROSITE" id="PS50404">
    <property type="entry name" value="GST_NTER"/>
    <property type="match status" value="1"/>
</dbReference>
<dbReference type="FunFam" id="1.20.1050.10:FF:000031">
    <property type="entry name" value="Glutathione S-Transferase"/>
    <property type="match status" value="1"/>
</dbReference>
<dbReference type="SUPFAM" id="SSF47616">
    <property type="entry name" value="GST C-terminal domain-like"/>
    <property type="match status" value="1"/>
</dbReference>
<evidence type="ECO:0000256" key="1">
    <source>
        <dbReference type="ARBA" id="ARBA00012452"/>
    </source>
</evidence>
<dbReference type="InterPro" id="IPR010987">
    <property type="entry name" value="Glutathione-S-Trfase_C-like"/>
</dbReference>
<dbReference type="InterPro" id="IPR036282">
    <property type="entry name" value="Glutathione-S-Trfase_C_sf"/>
</dbReference>
<keyword evidence="9" id="KW-1185">Reference proteome</keyword>
<reference evidence="8 9" key="1">
    <citation type="submission" date="2020-04" db="EMBL/GenBank/DDBJ databases">
        <authorList>
            <person name="Laetsch R D."/>
            <person name="Stevens L."/>
            <person name="Kumar S."/>
            <person name="Blaxter L. M."/>
        </authorList>
    </citation>
    <scope>NUCLEOTIDE SEQUENCE [LARGE SCALE GENOMIC DNA]</scope>
</reference>
<dbReference type="GO" id="GO:0005737">
    <property type="term" value="C:cytoplasm"/>
    <property type="evidence" value="ECO:0007669"/>
    <property type="project" value="UniProtKB-ARBA"/>
</dbReference>
<dbReference type="GO" id="GO:0004602">
    <property type="term" value="F:glutathione peroxidase activity"/>
    <property type="evidence" value="ECO:0007669"/>
    <property type="project" value="UniProtKB-ARBA"/>
</dbReference>
<proteinExistence type="inferred from homology"/>
<dbReference type="GO" id="GO:0006749">
    <property type="term" value="P:glutathione metabolic process"/>
    <property type="evidence" value="ECO:0007669"/>
    <property type="project" value="TreeGrafter"/>
</dbReference>
<evidence type="ECO:0000256" key="3">
    <source>
        <dbReference type="ARBA" id="ARBA00038317"/>
    </source>
</evidence>
<comment type="similarity">
    <text evidence="3">Belongs to the GST superfamily. Sigma family.</text>
</comment>
<dbReference type="FunFam" id="3.40.30.10:FF:000035">
    <property type="entry name" value="hematopoietic prostaglandin D synthase"/>
    <property type="match status" value="1"/>
</dbReference>
<dbReference type="EMBL" id="CADEPM010000004">
    <property type="protein sequence ID" value="CAB3404381.1"/>
    <property type="molecule type" value="Genomic_DNA"/>
</dbReference>
<accession>A0A8S1EQU3</accession>
<evidence type="ECO:0000256" key="2">
    <source>
        <dbReference type="ARBA" id="ARBA00022679"/>
    </source>
</evidence>
<dbReference type="Gene3D" id="3.40.30.10">
    <property type="entry name" value="Glutaredoxin"/>
    <property type="match status" value="1"/>
</dbReference>
<dbReference type="InterPro" id="IPR004046">
    <property type="entry name" value="GST_C"/>
</dbReference>
<dbReference type="InterPro" id="IPR004045">
    <property type="entry name" value="Glutathione_S-Trfase_N"/>
</dbReference>
<dbReference type="InterPro" id="IPR040079">
    <property type="entry name" value="Glutathione_S-Trfase"/>
</dbReference>
<dbReference type="OrthoDB" id="414243at2759"/>
<comment type="caution">
    <text evidence="8">The sequence shown here is derived from an EMBL/GenBank/DDBJ whole genome shotgun (WGS) entry which is preliminary data.</text>
</comment>
<evidence type="ECO:0000259" key="7">
    <source>
        <dbReference type="PROSITE" id="PS50405"/>
    </source>
</evidence>
<dbReference type="CDD" id="cd03039">
    <property type="entry name" value="GST_N_Sigma_like"/>
    <property type="match status" value="1"/>
</dbReference>
<evidence type="ECO:0000259" key="6">
    <source>
        <dbReference type="PROSITE" id="PS50404"/>
    </source>
</evidence>
<sequence length="206" mass="23489">MVQYKLSYFPLRGAAEVIRQIFAVAGKEFEDHRIPREQWPAIKPTTVFGQLPILEVDGKPLAQSHAIARYLAREFGLNGKGAWEEAQVNAVADQFKDYMAEIKQFQMVVIGFAEGDKEKLYKEVFAPAFQKHFSFFKKFLDSAKSGYLVGSSLTWVDLLIANHIETLAAKGEKVLDEFPEFVAHQKLVHSNPNIKKWIETRPETPF</sequence>
<dbReference type="Pfam" id="PF02798">
    <property type="entry name" value="GST_N"/>
    <property type="match status" value="1"/>
</dbReference>
<dbReference type="SFLD" id="SFLDS00019">
    <property type="entry name" value="Glutathione_Transferase_(cytos"/>
    <property type="match status" value="1"/>
</dbReference>
<organism evidence="8 9">
    <name type="scientific">Caenorhabditis bovis</name>
    <dbReference type="NCBI Taxonomy" id="2654633"/>
    <lineage>
        <taxon>Eukaryota</taxon>
        <taxon>Metazoa</taxon>
        <taxon>Ecdysozoa</taxon>
        <taxon>Nematoda</taxon>
        <taxon>Chromadorea</taxon>
        <taxon>Rhabditida</taxon>
        <taxon>Rhabditina</taxon>
        <taxon>Rhabditomorpha</taxon>
        <taxon>Rhabditoidea</taxon>
        <taxon>Rhabditidae</taxon>
        <taxon>Peloderinae</taxon>
        <taxon>Caenorhabditis</taxon>
    </lineage>
</organism>
<comment type="catalytic activity">
    <reaction evidence="4">
        <text>RX + glutathione = an S-substituted glutathione + a halide anion + H(+)</text>
        <dbReference type="Rhea" id="RHEA:16437"/>
        <dbReference type="ChEBI" id="CHEBI:15378"/>
        <dbReference type="ChEBI" id="CHEBI:16042"/>
        <dbReference type="ChEBI" id="CHEBI:17792"/>
        <dbReference type="ChEBI" id="CHEBI:57925"/>
        <dbReference type="ChEBI" id="CHEBI:90779"/>
        <dbReference type="EC" id="2.5.1.18"/>
    </reaction>
</comment>
<keyword evidence="2" id="KW-0808">Transferase</keyword>
<dbReference type="CDD" id="cd03192">
    <property type="entry name" value="GST_C_Sigma_like"/>
    <property type="match status" value="1"/>
</dbReference>
<protein>
    <recommendedName>
        <fullName evidence="1">glutathione transferase</fullName>
        <ecNumber evidence="1">2.5.1.18</ecNumber>
    </recommendedName>
    <alternativeName>
        <fullName evidence="5">GST class-sigma</fullName>
    </alternativeName>
</protein>
<dbReference type="AlphaFoldDB" id="A0A8S1EQU3"/>
<dbReference type="Proteomes" id="UP000494206">
    <property type="component" value="Unassembled WGS sequence"/>
</dbReference>
<dbReference type="EC" id="2.5.1.18" evidence="1"/>
<dbReference type="PANTHER" id="PTHR11571:SF224">
    <property type="entry name" value="HEMATOPOIETIC PROSTAGLANDIN D SYNTHASE"/>
    <property type="match status" value="1"/>
</dbReference>
<name>A0A8S1EQU3_9PELO</name>
<dbReference type="PANTHER" id="PTHR11571">
    <property type="entry name" value="GLUTATHIONE S-TRANSFERASE"/>
    <property type="match status" value="1"/>
</dbReference>
<feature type="domain" description="GST C-terminal" evidence="7">
    <location>
        <begin position="81"/>
        <end position="206"/>
    </location>
</feature>
<dbReference type="GO" id="GO:0004364">
    <property type="term" value="F:glutathione transferase activity"/>
    <property type="evidence" value="ECO:0007669"/>
    <property type="project" value="UniProtKB-EC"/>
</dbReference>
<evidence type="ECO:0000313" key="9">
    <source>
        <dbReference type="Proteomes" id="UP000494206"/>
    </source>
</evidence>
<feature type="domain" description="GST N-terminal" evidence="6">
    <location>
        <begin position="2"/>
        <end position="79"/>
    </location>
</feature>
<dbReference type="InterPro" id="IPR050213">
    <property type="entry name" value="GST_superfamily"/>
</dbReference>
<dbReference type="SFLD" id="SFLDG01205">
    <property type="entry name" value="AMPS.1"/>
    <property type="match status" value="1"/>
</dbReference>
<dbReference type="SUPFAM" id="SSF52833">
    <property type="entry name" value="Thioredoxin-like"/>
    <property type="match status" value="1"/>
</dbReference>
<dbReference type="SFLD" id="SFLDG00363">
    <property type="entry name" value="AMPS_(cytGST):_Alpha-__Mu-__Pi"/>
    <property type="match status" value="1"/>
</dbReference>
<dbReference type="Pfam" id="PF14497">
    <property type="entry name" value="GST_C_3"/>
    <property type="match status" value="1"/>
</dbReference>
<evidence type="ECO:0000313" key="8">
    <source>
        <dbReference type="EMBL" id="CAB3404381.1"/>
    </source>
</evidence>
<evidence type="ECO:0000256" key="5">
    <source>
        <dbReference type="ARBA" id="ARBA00078118"/>
    </source>
</evidence>